<accession>A0A2K3KH20</accession>
<reference evidence="1 2" key="2">
    <citation type="journal article" date="2017" name="Front. Plant Sci.">
        <title>Gene Classification and Mining of Molecular Markers Useful in Red Clover (Trifolium pratense) Breeding.</title>
        <authorList>
            <person name="Istvanek J."/>
            <person name="Dluhosova J."/>
            <person name="Dluhos P."/>
            <person name="Patkova L."/>
            <person name="Nedelnik J."/>
            <person name="Repkova J."/>
        </authorList>
    </citation>
    <scope>NUCLEOTIDE SEQUENCE [LARGE SCALE GENOMIC DNA]</scope>
    <source>
        <strain evidence="2">cv. Tatra</strain>
        <tissue evidence="1">Young leaves</tissue>
    </source>
</reference>
<reference evidence="1 2" key="1">
    <citation type="journal article" date="2014" name="Am. J. Bot.">
        <title>Genome assembly and annotation for red clover (Trifolium pratense; Fabaceae).</title>
        <authorList>
            <person name="Istvanek J."/>
            <person name="Jaros M."/>
            <person name="Krenek A."/>
            <person name="Repkova J."/>
        </authorList>
    </citation>
    <scope>NUCLEOTIDE SEQUENCE [LARGE SCALE GENOMIC DNA]</scope>
    <source>
        <strain evidence="2">cv. Tatra</strain>
        <tissue evidence="1">Young leaves</tissue>
    </source>
</reference>
<gene>
    <name evidence="1" type="ORF">L195_g054603</name>
</gene>
<proteinExistence type="predicted"/>
<dbReference type="STRING" id="57577.A0A2K3KH20"/>
<name>A0A2K3KH20_TRIPR</name>
<protein>
    <submittedName>
        <fullName evidence="1">Nodal modulator 1-like protein</fullName>
    </submittedName>
</protein>
<comment type="caution">
    <text evidence="1">The sequence shown here is derived from an EMBL/GenBank/DDBJ whole genome shotgun (WGS) entry which is preliminary data.</text>
</comment>
<evidence type="ECO:0000313" key="2">
    <source>
        <dbReference type="Proteomes" id="UP000236291"/>
    </source>
</evidence>
<sequence>MVVTTYEGIHNHPTIAHSSSASCTIARSSSGLLQDVVPSHPDMQVEVKGSTQVELGFGNGVIDDVPGYSLTIPECTSSGLLQDVVPSHILFKEDI</sequence>
<organism evidence="1 2">
    <name type="scientific">Trifolium pratense</name>
    <name type="common">Red clover</name>
    <dbReference type="NCBI Taxonomy" id="57577"/>
    <lineage>
        <taxon>Eukaryota</taxon>
        <taxon>Viridiplantae</taxon>
        <taxon>Streptophyta</taxon>
        <taxon>Embryophyta</taxon>
        <taxon>Tracheophyta</taxon>
        <taxon>Spermatophyta</taxon>
        <taxon>Magnoliopsida</taxon>
        <taxon>eudicotyledons</taxon>
        <taxon>Gunneridae</taxon>
        <taxon>Pentapetalae</taxon>
        <taxon>rosids</taxon>
        <taxon>fabids</taxon>
        <taxon>Fabales</taxon>
        <taxon>Fabaceae</taxon>
        <taxon>Papilionoideae</taxon>
        <taxon>50 kb inversion clade</taxon>
        <taxon>NPAAA clade</taxon>
        <taxon>Hologalegina</taxon>
        <taxon>IRL clade</taxon>
        <taxon>Trifolieae</taxon>
        <taxon>Trifolium</taxon>
    </lineage>
</organism>
<evidence type="ECO:0000313" key="1">
    <source>
        <dbReference type="EMBL" id="PNX65568.1"/>
    </source>
</evidence>
<dbReference type="EMBL" id="ASHM01096062">
    <property type="protein sequence ID" value="PNX65568.1"/>
    <property type="molecule type" value="Genomic_DNA"/>
</dbReference>
<dbReference type="AlphaFoldDB" id="A0A2K3KH20"/>
<dbReference type="Proteomes" id="UP000236291">
    <property type="component" value="Unassembled WGS sequence"/>
</dbReference>